<evidence type="ECO:0008006" key="4">
    <source>
        <dbReference type="Google" id="ProtNLM"/>
    </source>
</evidence>
<feature type="region of interest" description="Disordered" evidence="1">
    <location>
        <begin position="12"/>
        <end position="41"/>
    </location>
</feature>
<accession>A0A0G4GI19</accession>
<feature type="region of interest" description="Disordered" evidence="1">
    <location>
        <begin position="133"/>
        <end position="182"/>
    </location>
</feature>
<gene>
    <name evidence="2" type="ORF">Vbra_23011</name>
</gene>
<evidence type="ECO:0000256" key="1">
    <source>
        <dbReference type="SAM" id="MobiDB-lite"/>
    </source>
</evidence>
<dbReference type="PhylomeDB" id="A0A0G4GI19"/>
<reference evidence="2 3" key="1">
    <citation type="submission" date="2014-11" db="EMBL/GenBank/DDBJ databases">
        <authorList>
            <person name="Zhu J."/>
            <person name="Qi W."/>
            <person name="Song R."/>
        </authorList>
    </citation>
    <scope>NUCLEOTIDE SEQUENCE [LARGE SCALE GENOMIC DNA]</scope>
</reference>
<dbReference type="EMBL" id="CDMY01000675">
    <property type="protein sequence ID" value="CEM29386.1"/>
    <property type="molecule type" value="Genomic_DNA"/>
</dbReference>
<protein>
    <recommendedName>
        <fullName evidence="4">Protein kinase domain-containing protein</fullName>
    </recommendedName>
</protein>
<proteinExistence type="predicted"/>
<keyword evidence="3" id="KW-1185">Reference proteome</keyword>
<feature type="compositionally biased region" description="Acidic residues" evidence="1">
    <location>
        <begin position="148"/>
        <end position="162"/>
    </location>
</feature>
<evidence type="ECO:0000313" key="3">
    <source>
        <dbReference type="Proteomes" id="UP000041254"/>
    </source>
</evidence>
<dbReference type="InParanoid" id="A0A0G4GI19"/>
<sequence>MEQAVLNDLSYGRHGSGGAADNPQTAYVDQLSPPGQAPPSVGQWAQRYLDYPGWQPADDYWSMGATALSMLSLSSGCTAHDLKPPFFVMKAMMEEYQRLGDASGDEWTPGKWHIRAMQLASIVADACDVGPRQMEDADAFGGGQWEGQEGEQEQEDEPDSGEEVGAGQGEGQGEQDDEPEEYKWVKSSVNRNLSRYHWVEDDVREAAFGPLRAEQPSASLQLTPAERAAVEALHGKKGDSFSLESAAKAILAETIVSVSPYERTVAMAERAVRMLVLLVELWAGVVYPVHDGLP</sequence>
<dbReference type="VEuPathDB" id="CryptoDB:Vbra_23011"/>
<evidence type="ECO:0000313" key="2">
    <source>
        <dbReference type="EMBL" id="CEM29386.1"/>
    </source>
</evidence>
<organism evidence="2 3">
    <name type="scientific">Vitrella brassicaformis (strain CCMP3155)</name>
    <dbReference type="NCBI Taxonomy" id="1169540"/>
    <lineage>
        <taxon>Eukaryota</taxon>
        <taxon>Sar</taxon>
        <taxon>Alveolata</taxon>
        <taxon>Colpodellida</taxon>
        <taxon>Vitrellaceae</taxon>
        <taxon>Vitrella</taxon>
    </lineage>
</organism>
<name>A0A0G4GI19_VITBC</name>
<dbReference type="AlphaFoldDB" id="A0A0G4GI19"/>
<dbReference type="Proteomes" id="UP000041254">
    <property type="component" value="Unassembled WGS sequence"/>
</dbReference>